<dbReference type="InterPro" id="IPR003516">
    <property type="entry name" value="FANCA"/>
</dbReference>
<dbReference type="GO" id="GO:0036297">
    <property type="term" value="P:interstrand cross-link repair"/>
    <property type="evidence" value="ECO:0007669"/>
    <property type="project" value="InterPro"/>
</dbReference>
<dbReference type="AlphaFoldDB" id="A0A146LFQ2"/>
<proteinExistence type="predicted"/>
<sequence>MLLQWSTHMTSRTVTRIHNNITVPSESMKSWLSPMGTPEEWSFKSLEDLSICRCVDYPLCLLNEDGERNLEIIVKLMKRSHKKTRAVLRQWVHTEGPRPPLQLICRLNEEGILFVTTYFYLVPERIDHLYDAFEAVYSNSSVSSSRRSSAAAEVSCVIAQVVNTLMTRDEKMQSFFKAVSNKIVEAAVKLISQDGMHGCYLTDLLNNNYIFQQCLSAFLLHNLKQLLCYPTPEMDRNIVLRRHTEMWSSQKLNVGTAFSVAKMLSFLSPEVIISELKTAADLLPFRWKNILTVMSILVTENNESASLLKGLIDSWLKTGLEENNKDSLFLALVATRHCCAEKTEQFPNYITWFGSAQPSSPPHFVTFFKFLTELVPHEPPLYLKIHVNKVPAAPSGCQTVLTDYIALAKTRLSDLNETTDYLSIFNKCHDTEEENHASDVLQLINHFKATNEIAKPIIEASVFRKQYYEKVFLKYLLKRSTHEDPTIVQVIHKLNSLGKIPPSLFDSWKSK</sequence>
<dbReference type="GO" id="GO:0043240">
    <property type="term" value="C:Fanconi anaemia nuclear complex"/>
    <property type="evidence" value="ECO:0007669"/>
    <property type="project" value="InterPro"/>
</dbReference>
<dbReference type="InterPro" id="IPR055386">
    <property type="entry name" value="FANCA_helical"/>
</dbReference>
<accession>A0A146LFQ2</accession>
<dbReference type="PANTHER" id="PTHR12047:SF2">
    <property type="entry name" value="FANCONI ANEMIA GROUP A PROTEIN"/>
    <property type="match status" value="1"/>
</dbReference>
<dbReference type="Pfam" id="PF15865">
    <property type="entry name" value="Fanconi_A_N"/>
    <property type="match status" value="1"/>
</dbReference>
<feature type="domain" description="Fanconi anaemia group A protein N-terminal" evidence="1">
    <location>
        <begin position="176"/>
        <end position="416"/>
    </location>
</feature>
<dbReference type="InterPro" id="IPR031729">
    <property type="entry name" value="Fanconi_A_N"/>
</dbReference>
<dbReference type="Pfam" id="PF24781">
    <property type="entry name" value="FANCA_helical"/>
    <property type="match status" value="1"/>
</dbReference>
<evidence type="ECO:0000313" key="3">
    <source>
        <dbReference type="EMBL" id="JAQ05350.1"/>
    </source>
</evidence>
<name>A0A146LFQ2_LYGHE</name>
<dbReference type="PANTHER" id="PTHR12047">
    <property type="entry name" value="FANCONI ANEMIA GROUP A PROTEIN"/>
    <property type="match status" value="1"/>
</dbReference>
<evidence type="ECO:0000259" key="2">
    <source>
        <dbReference type="Pfam" id="PF24781"/>
    </source>
</evidence>
<protein>
    <submittedName>
        <fullName evidence="3">Fanconi anemia group A</fullName>
    </submittedName>
</protein>
<organism evidence="3">
    <name type="scientific">Lygus hesperus</name>
    <name type="common">Western plant bug</name>
    <dbReference type="NCBI Taxonomy" id="30085"/>
    <lineage>
        <taxon>Eukaryota</taxon>
        <taxon>Metazoa</taxon>
        <taxon>Ecdysozoa</taxon>
        <taxon>Arthropoda</taxon>
        <taxon>Hexapoda</taxon>
        <taxon>Insecta</taxon>
        <taxon>Pterygota</taxon>
        <taxon>Neoptera</taxon>
        <taxon>Paraneoptera</taxon>
        <taxon>Hemiptera</taxon>
        <taxon>Heteroptera</taxon>
        <taxon>Panheteroptera</taxon>
        <taxon>Cimicomorpha</taxon>
        <taxon>Miridae</taxon>
        <taxon>Mirini</taxon>
        <taxon>Lygus</taxon>
    </lineage>
</organism>
<gene>
    <name evidence="3" type="primary">Fanca_1</name>
    <name evidence="3" type="ORF">g.62232</name>
</gene>
<dbReference type="EMBL" id="GDHC01013279">
    <property type="protein sequence ID" value="JAQ05350.1"/>
    <property type="molecule type" value="Transcribed_RNA"/>
</dbReference>
<reference evidence="3" key="1">
    <citation type="journal article" date="2016" name="Gigascience">
        <title>De novo construction of an expanded transcriptome assembly for the western tarnished plant bug, Lygus hesperus.</title>
        <authorList>
            <person name="Tassone E.E."/>
            <person name="Geib S.M."/>
            <person name="Hall B."/>
            <person name="Fabrick J.A."/>
            <person name="Brent C.S."/>
            <person name="Hull J.J."/>
        </authorList>
    </citation>
    <scope>NUCLEOTIDE SEQUENCE</scope>
</reference>
<evidence type="ECO:0000259" key="1">
    <source>
        <dbReference type="Pfam" id="PF15865"/>
    </source>
</evidence>
<feature type="domain" description="Fanconi anaemia group A protein helical" evidence="2">
    <location>
        <begin position="437"/>
        <end position="509"/>
    </location>
</feature>